<dbReference type="Gene3D" id="3.40.50.1970">
    <property type="match status" value="1"/>
</dbReference>
<dbReference type="AlphaFoldDB" id="X1LAD8"/>
<gene>
    <name evidence="5" type="ORF">S06H3_16360</name>
</gene>
<dbReference type="EMBL" id="BARV01008090">
    <property type="protein sequence ID" value="GAI16287.1"/>
    <property type="molecule type" value="Genomic_DNA"/>
</dbReference>
<dbReference type="InterPro" id="IPR056798">
    <property type="entry name" value="ADH_Fe_C"/>
</dbReference>
<feature type="non-terminal residue" evidence="5">
    <location>
        <position position="212"/>
    </location>
</feature>
<feature type="domain" description="Fe-containing alcohol dehydrogenase-like C-terminal" evidence="4">
    <location>
        <begin position="113"/>
        <end position="212"/>
    </location>
</feature>
<sequence>MLDEALQEARGWQPDLVIGFGGGSSMDVAKLVAALPGSGQRVEEVFGIGLLASRKTHLILLPTTAGTGSEVSPIAIVLDDPAKLKKGVVSPHLVADAAYVDPLLTVSVPPDVTAATGMDALTHCIEEYANRFAHPVIDLYALQGVRLIAANLLRAVQKGDDEEARARVALGSFYGGLGLGSVNTGAVHALAYPLGGEFHVAHGVSNALLMPH</sequence>
<dbReference type="CDD" id="cd08551">
    <property type="entry name" value="Fe-ADH"/>
    <property type="match status" value="1"/>
</dbReference>
<dbReference type="PANTHER" id="PTHR11496:SF102">
    <property type="entry name" value="ALCOHOL DEHYDROGENASE 4"/>
    <property type="match status" value="1"/>
</dbReference>
<evidence type="ECO:0000256" key="1">
    <source>
        <dbReference type="ARBA" id="ARBA00007358"/>
    </source>
</evidence>
<evidence type="ECO:0000313" key="5">
    <source>
        <dbReference type="EMBL" id="GAI16287.1"/>
    </source>
</evidence>
<name>X1LAD8_9ZZZZ</name>
<dbReference type="GO" id="GO:0046872">
    <property type="term" value="F:metal ion binding"/>
    <property type="evidence" value="ECO:0007669"/>
    <property type="project" value="InterPro"/>
</dbReference>
<dbReference type="Pfam" id="PF00465">
    <property type="entry name" value="Fe-ADH"/>
    <property type="match status" value="1"/>
</dbReference>
<accession>X1LAD8</accession>
<reference evidence="5" key="1">
    <citation type="journal article" date="2014" name="Front. Microbiol.">
        <title>High frequency of phylogenetically diverse reductive dehalogenase-homologous genes in deep subseafloor sedimentary metagenomes.</title>
        <authorList>
            <person name="Kawai M."/>
            <person name="Futagami T."/>
            <person name="Toyoda A."/>
            <person name="Takaki Y."/>
            <person name="Nishi S."/>
            <person name="Hori S."/>
            <person name="Arai W."/>
            <person name="Tsubouchi T."/>
            <person name="Morono Y."/>
            <person name="Uchiyama I."/>
            <person name="Ito T."/>
            <person name="Fujiyama A."/>
            <person name="Inagaki F."/>
            <person name="Takami H."/>
        </authorList>
    </citation>
    <scope>NUCLEOTIDE SEQUENCE</scope>
    <source>
        <strain evidence="5">Expedition CK06-06</strain>
    </source>
</reference>
<evidence type="ECO:0000256" key="2">
    <source>
        <dbReference type="ARBA" id="ARBA00023002"/>
    </source>
</evidence>
<feature type="domain" description="Alcohol dehydrogenase iron-type/glycerol dehydrogenase GldA" evidence="3">
    <location>
        <begin position="2"/>
        <end position="102"/>
    </location>
</feature>
<dbReference type="InterPro" id="IPR039697">
    <property type="entry name" value="Alcohol_dehydrogenase_Fe"/>
</dbReference>
<dbReference type="InterPro" id="IPR001670">
    <property type="entry name" value="ADH_Fe/GldA"/>
</dbReference>
<evidence type="ECO:0000259" key="3">
    <source>
        <dbReference type="Pfam" id="PF00465"/>
    </source>
</evidence>
<dbReference type="Gene3D" id="1.20.1090.10">
    <property type="entry name" value="Dehydroquinate synthase-like - alpha domain"/>
    <property type="match status" value="1"/>
</dbReference>
<evidence type="ECO:0000259" key="4">
    <source>
        <dbReference type="Pfam" id="PF25137"/>
    </source>
</evidence>
<proteinExistence type="inferred from homology"/>
<dbReference type="GO" id="GO:0004022">
    <property type="term" value="F:alcohol dehydrogenase (NAD+) activity"/>
    <property type="evidence" value="ECO:0007669"/>
    <property type="project" value="TreeGrafter"/>
</dbReference>
<comment type="similarity">
    <text evidence="1">Belongs to the iron-containing alcohol dehydrogenase family.</text>
</comment>
<comment type="caution">
    <text evidence="5">The sequence shown here is derived from an EMBL/GenBank/DDBJ whole genome shotgun (WGS) entry which is preliminary data.</text>
</comment>
<organism evidence="5">
    <name type="scientific">marine sediment metagenome</name>
    <dbReference type="NCBI Taxonomy" id="412755"/>
    <lineage>
        <taxon>unclassified sequences</taxon>
        <taxon>metagenomes</taxon>
        <taxon>ecological metagenomes</taxon>
    </lineage>
</organism>
<dbReference type="PANTHER" id="PTHR11496">
    <property type="entry name" value="ALCOHOL DEHYDROGENASE"/>
    <property type="match status" value="1"/>
</dbReference>
<dbReference type="SUPFAM" id="SSF56796">
    <property type="entry name" value="Dehydroquinate synthase-like"/>
    <property type="match status" value="1"/>
</dbReference>
<dbReference type="Pfam" id="PF25137">
    <property type="entry name" value="ADH_Fe_C"/>
    <property type="match status" value="1"/>
</dbReference>
<protein>
    <submittedName>
        <fullName evidence="5">Uncharacterized protein</fullName>
    </submittedName>
</protein>
<keyword evidence="2" id="KW-0560">Oxidoreductase</keyword>